<accession>A0A0A9FBH7</accession>
<dbReference type="AlphaFoldDB" id="A0A0A9FBH7"/>
<reference evidence="1" key="1">
    <citation type="submission" date="2014-09" db="EMBL/GenBank/DDBJ databases">
        <authorList>
            <person name="Magalhaes I.L.F."/>
            <person name="Oliveira U."/>
            <person name="Santos F.R."/>
            <person name="Vidigal T.H.D.A."/>
            <person name="Brescovit A.D."/>
            <person name="Santos A.J."/>
        </authorList>
    </citation>
    <scope>NUCLEOTIDE SEQUENCE</scope>
    <source>
        <tissue evidence="1">Shoot tissue taken approximately 20 cm above the soil surface</tissue>
    </source>
</reference>
<reference evidence="1" key="2">
    <citation type="journal article" date="2015" name="Data Brief">
        <title>Shoot transcriptome of the giant reed, Arundo donax.</title>
        <authorList>
            <person name="Barrero R.A."/>
            <person name="Guerrero F.D."/>
            <person name="Moolhuijzen P."/>
            <person name="Goolsby J.A."/>
            <person name="Tidwell J."/>
            <person name="Bellgard S.E."/>
            <person name="Bellgard M.I."/>
        </authorList>
    </citation>
    <scope>NUCLEOTIDE SEQUENCE</scope>
    <source>
        <tissue evidence="1">Shoot tissue taken approximately 20 cm above the soil surface</tissue>
    </source>
</reference>
<sequence length="74" mass="8968">MLMHLSKYHGLNYRPKLLQLHCRIFCYLSIVRYVSRLSTNKKRIFCLATFRSFLCRETAEKRKIFAFSLCAMNW</sequence>
<evidence type="ECO:0000313" key="1">
    <source>
        <dbReference type="EMBL" id="JAE09682.1"/>
    </source>
</evidence>
<protein>
    <submittedName>
        <fullName evidence="1">Uncharacterized protein</fullName>
    </submittedName>
</protein>
<name>A0A0A9FBH7_ARUDO</name>
<dbReference type="EMBL" id="GBRH01188214">
    <property type="protein sequence ID" value="JAE09682.1"/>
    <property type="molecule type" value="Transcribed_RNA"/>
</dbReference>
<proteinExistence type="predicted"/>
<organism evidence="1">
    <name type="scientific">Arundo donax</name>
    <name type="common">Giant reed</name>
    <name type="synonym">Donax arundinaceus</name>
    <dbReference type="NCBI Taxonomy" id="35708"/>
    <lineage>
        <taxon>Eukaryota</taxon>
        <taxon>Viridiplantae</taxon>
        <taxon>Streptophyta</taxon>
        <taxon>Embryophyta</taxon>
        <taxon>Tracheophyta</taxon>
        <taxon>Spermatophyta</taxon>
        <taxon>Magnoliopsida</taxon>
        <taxon>Liliopsida</taxon>
        <taxon>Poales</taxon>
        <taxon>Poaceae</taxon>
        <taxon>PACMAD clade</taxon>
        <taxon>Arundinoideae</taxon>
        <taxon>Arundineae</taxon>
        <taxon>Arundo</taxon>
    </lineage>
</organism>